<proteinExistence type="inferred from homology"/>
<dbReference type="InterPro" id="IPR000310">
    <property type="entry name" value="Orn/Lys/Arg_deCO2ase_major_dom"/>
</dbReference>
<keyword evidence="9" id="KW-1185">Reference proteome</keyword>
<evidence type="ECO:0000256" key="3">
    <source>
        <dbReference type="ARBA" id="ARBA00022793"/>
    </source>
</evidence>
<dbReference type="InterPro" id="IPR036633">
    <property type="entry name" value="Prn/Lys/Arg_de-COase_C_sf"/>
</dbReference>
<keyword evidence="5" id="KW-0456">Lyase</keyword>
<keyword evidence="8" id="KW-0032">Aminotransferase</keyword>
<name>A0A371J8M0_9FIRM</name>
<evidence type="ECO:0000256" key="1">
    <source>
        <dbReference type="ARBA" id="ARBA00001933"/>
    </source>
</evidence>
<comment type="cofactor">
    <cofactor evidence="1">
        <name>pyridoxal 5'-phosphate</name>
        <dbReference type="ChEBI" id="CHEBI:597326"/>
    </cofactor>
</comment>
<gene>
    <name evidence="8" type="ORF">CG710_018770</name>
</gene>
<dbReference type="SUPFAM" id="SSF55904">
    <property type="entry name" value="Ornithine decarboxylase C-terminal domain"/>
    <property type="match status" value="1"/>
</dbReference>
<dbReference type="InterPro" id="IPR008286">
    <property type="entry name" value="Prn/Lys/Arg_de-COase_C"/>
</dbReference>
<comment type="caution">
    <text evidence="8">The sequence shown here is derived from an EMBL/GenBank/DDBJ whole genome shotgun (WGS) entry which is preliminary data.</text>
</comment>
<dbReference type="Pfam" id="PF03711">
    <property type="entry name" value="OKR_DC_1_C"/>
    <property type="match status" value="1"/>
</dbReference>
<evidence type="ECO:0000259" key="6">
    <source>
        <dbReference type="Pfam" id="PF01276"/>
    </source>
</evidence>
<dbReference type="PANTHER" id="PTHR43277:SF4">
    <property type="entry name" value="ARGININE DECARBOXYLASE"/>
    <property type="match status" value="1"/>
</dbReference>
<dbReference type="EMBL" id="NOKA02000072">
    <property type="protein sequence ID" value="RDY29084.1"/>
    <property type="molecule type" value="Genomic_DNA"/>
</dbReference>
<evidence type="ECO:0000313" key="9">
    <source>
        <dbReference type="Proteomes" id="UP000216411"/>
    </source>
</evidence>
<dbReference type="InterPro" id="IPR015424">
    <property type="entry name" value="PyrdxlP-dep_Trfase"/>
</dbReference>
<organism evidence="8 9">
    <name type="scientific">Lachnotalea glycerini</name>
    <dbReference type="NCBI Taxonomy" id="1763509"/>
    <lineage>
        <taxon>Bacteria</taxon>
        <taxon>Bacillati</taxon>
        <taxon>Bacillota</taxon>
        <taxon>Clostridia</taxon>
        <taxon>Lachnospirales</taxon>
        <taxon>Lachnospiraceae</taxon>
        <taxon>Lachnotalea</taxon>
    </lineage>
</organism>
<dbReference type="Proteomes" id="UP000216411">
    <property type="component" value="Unassembled WGS sequence"/>
</dbReference>
<feature type="domain" description="Orn/Lys/Arg decarboxylase C-terminal" evidence="7">
    <location>
        <begin position="397"/>
        <end position="438"/>
    </location>
</feature>
<evidence type="ECO:0000256" key="2">
    <source>
        <dbReference type="ARBA" id="ARBA00010671"/>
    </source>
</evidence>
<evidence type="ECO:0000256" key="5">
    <source>
        <dbReference type="ARBA" id="ARBA00023239"/>
    </source>
</evidence>
<evidence type="ECO:0000259" key="7">
    <source>
        <dbReference type="Pfam" id="PF03711"/>
    </source>
</evidence>
<dbReference type="PANTHER" id="PTHR43277">
    <property type="entry name" value="ARGININE DECARBOXYLASE"/>
    <property type="match status" value="1"/>
</dbReference>
<dbReference type="GO" id="GO:0008483">
    <property type="term" value="F:transaminase activity"/>
    <property type="evidence" value="ECO:0007669"/>
    <property type="project" value="UniProtKB-KW"/>
</dbReference>
<dbReference type="OrthoDB" id="9815233at2"/>
<accession>A0A371J8M0</accession>
<dbReference type="Gene3D" id="3.90.105.10">
    <property type="entry name" value="Molybdopterin biosynthesis moea protein, domain 2"/>
    <property type="match status" value="1"/>
</dbReference>
<reference evidence="8 9" key="1">
    <citation type="journal article" date="2017" name="Genome Announc.">
        <title>Draft Genome Sequence of a Sporulating and Motile Strain of Lachnotalea glycerini Isolated from Water in Quebec City, Canada.</title>
        <authorList>
            <person name="Maheux A.F."/>
            <person name="Boudreau D.K."/>
            <person name="Berube E."/>
            <person name="Boissinot M."/>
            <person name="Raymond F."/>
            <person name="Brodeur S."/>
            <person name="Corbeil J."/>
            <person name="Isabel S."/>
            <person name="Omar R.F."/>
            <person name="Bergeron M.G."/>
        </authorList>
    </citation>
    <scope>NUCLEOTIDE SEQUENCE [LARGE SCALE GENOMIC DNA]</scope>
    <source>
        <strain evidence="8 9">CCRI-19302</strain>
    </source>
</reference>
<dbReference type="GO" id="GO:0016831">
    <property type="term" value="F:carboxy-lyase activity"/>
    <property type="evidence" value="ECO:0007669"/>
    <property type="project" value="UniProtKB-KW"/>
</dbReference>
<comment type="similarity">
    <text evidence="2">Belongs to the Orn/Lys/Arg decarboxylase class-I family.</text>
</comment>
<protein>
    <submittedName>
        <fullName evidence="8">Aminotransferase class I/II-fold pyridoxal phosphate-dependent enzyme</fullName>
    </submittedName>
</protein>
<keyword evidence="8" id="KW-0808">Transferase</keyword>
<dbReference type="InterPro" id="IPR015421">
    <property type="entry name" value="PyrdxlP-dep_Trfase_major"/>
</dbReference>
<dbReference type="RefSeq" id="WP_094376941.1">
    <property type="nucleotide sequence ID" value="NZ_NOKA02000072.1"/>
</dbReference>
<evidence type="ECO:0000313" key="8">
    <source>
        <dbReference type="EMBL" id="RDY29084.1"/>
    </source>
</evidence>
<dbReference type="InterPro" id="IPR052357">
    <property type="entry name" value="Orn_Lys_Arg_decarboxylase-I"/>
</dbReference>
<dbReference type="AlphaFoldDB" id="A0A371J8M0"/>
<dbReference type="Pfam" id="PF01276">
    <property type="entry name" value="OKR_DC_1"/>
    <property type="match status" value="1"/>
</dbReference>
<dbReference type="SUPFAM" id="SSF53383">
    <property type="entry name" value="PLP-dependent transferases"/>
    <property type="match status" value="1"/>
</dbReference>
<sequence length="471" mass="53664">MLSLYELLKEYDESNYYPFHMPGHKRNLFNKFINPFQIDITEIDGFDNLHHSEGILLEAQKRAAKLYHSEESYFLINGTTVGLLSAISACTTKGGTILIARNCHKAVYNGIFLNELNSIYSYPQNSLKYCVNCGLNPENIKQMLINNKNIQTVVITSPTYDGIVSDIESIAREVHKFNIPLIVDEAHGAHFGFHPYFPYNSIKMGADIVVHSVHKTLPSLTQTALIHVNGTIVDREKLKKYLNIYQTSSPSYLLMASIDYCINLIDNKGKDLFREYVDRLIYLRSELSKLKKIEIVDESIVGHNSIFGLDRSKLIISVKNTDITGMDLYKRLLNQYHLQMEMAAGDYVLGMTSIMDSMEGFQRLIDALIEIDKSINYVDSNYDFNSCLESEIYYSIAEAQKQEAVKCNIEYAKGRISAEYMYLYPPGVPLLVPGEVISGNLIRNVREYKKQGLSIEGMLDEENQIIQVIKE</sequence>
<keyword evidence="3" id="KW-0210">Decarboxylase</keyword>
<keyword evidence="4" id="KW-0663">Pyridoxal phosphate</keyword>
<dbReference type="Gene3D" id="3.40.640.10">
    <property type="entry name" value="Type I PLP-dependent aspartate aminotransferase-like (Major domain)"/>
    <property type="match status" value="1"/>
</dbReference>
<evidence type="ECO:0000256" key="4">
    <source>
        <dbReference type="ARBA" id="ARBA00022898"/>
    </source>
</evidence>
<feature type="domain" description="Orn/Lys/Arg decarboxylases family 1 pyridoxal-P attachment site" evidence="6">
    <location>
        <begin position="4"/>
        <end position="310"/>
    </location>
</feature>